<organism evidence="2 3">
    <name type="scientific">Ensete ventricosum</name>
    <name type="common">Abyssinian banana</name>
    <name type="synonym">Musa ensete</name>
    <dbReference type="NCBI Taxonomy" id="4639"/>
    <lineage>
        <taxon>Eukaryota</taxon>
        <taxon>Viridiplantae</taxon>
        <taxon>Streptophyta</taxon>
        <taxon>Embryophyta</taxon>
        <taxon>Tracheophyta</taxon>
        <taxon>Spermatophyta</taxon>
        <taxon>Magnoliopsida</taxon>
        <taxon>Liliopsida</taxon>
        <taxon>Zingiberales</taxon>
        <taxon>Musaceae</taxon>
        <taxon>Ensete</taxon>
    </lineage>
</organism>
<reference evidence="2 3" key="1">
    <citation type="journal article" date="2014" name="Agronomy (Basel)">
        <title>A Draft Genome Sequence for Ensete ventricosum, the Drought-Tolerant Tree Against Hunger.</title>
        <authorList>
            <person name="Harrison J."/>
            <person name="Moore K.A."/>
            <person name="Paszkiewicz K."/>
            <person name="Jones T."/>
            <person name="Grant M."/>
            <person name="Ambacheew D."/>
            <person name="Muzemil S."/>
            <person name="Studholme D.J."/>
        </authorList>
    </citation>
    <scope>NUCLEOTIDE SEQUENCE [LARGE SCALE GENOMIC DNA]</scope>
</reference>
<evidence type="ECO:0000313" key="3">
    <source>
        <dbReference type="Proteomes" id="UP000287651"/>
    </source>
</evidence>
<sequence length="68" mass="7479">MDRPLPGGSAKNRPSAVDFGRWQPIEGEIDRRRIPSARAPLPPVNRQRPCAVAACGSRALFLLRGEKD</sequence>
<comment type="caution">
    <text evidence="2">The sequence shown here is derived from an EMBL/GenBank/DDBJ whole genome shotgun (WGS) entry which is preliminary data.</text>
</comment>
<proteinExistence type="predicted"/>
<feature type="region of interest" description="Disordered" evidence="1">
    <location>
        <begin position="1"/>
        <end position="46"/>
    </location>
</feature>
<evidence type="ECO:0000313" key="2">
    <source>
        <dbReference type="EMBL" id="RRT57541.1"/>
    </source>
</evidence>
<gene>
    <name evidence="2" type="ORF">B296_00047204</name>
</gene>
<evidence type="ECO:0000256" key="1">
    <source>
        <dbReference type="SAM" id="MobiDB-lite"/>
    </source>
</evidence>
<dbReference type="EMBL" id="AMZH03009115">
    <property type="protein sequence ID" value="RRT57541.1"/>
    <property type="molecule type" value="Genomic_DNA"/>
</dbReference>
<dbReference type="AlphaFoldDB" id="A0A426Z0P4"/>
<accession>A0A426Z0P4</accession>
<dbReference type="Proteomes" id="UP000287651">
    <property type="component" value="Unassembled WGS sequence"/>
</dbReference>
<protein>
    <submittedName>
        <fullName evidence="2">Uncharacterized protein</fullName>
    </submittedName>
</protein>
<name>A0A426Z0P4_ENSVE</name>